<feature type="region of interest" description="Disordered" evidence="1">
    <location>
        <begin position="1"/>
        <end position="36"/>
    </location>
</feature>
<evidence type="ECO:0000256" key="1">
    <source>
        <dbReference type="SAM" id="MobiDB-lite"/>
    </source>
</evidence>
<accession>A0A8S1MHK3</accession>
<organism evidence="2 3">
    <name type="scientific">Paramecium sonneborni</name>
    <dbReference type="NCBI Taxonomy" id="65129"/>
    <lineage>
        <taxon>Eukaryota</taxon>
        <taxon>Sar</taxon>
        <taxon>Alveolata</taxon>
        <taxon>Ciliophora</taxon>
        <taxon>Intramacronucleata</taxon>
        <taxon>Oligohymenophorea</taxon>
        <taxon>Peniculida</taxon>
        <taxon>Parameciidae</taxon>
        <taxon>Paramecium</taxon>
    </lineage>
</organism>
<sequence>MKKKQVKSKSSTPIKQHSAIDTPRFKEKASQLSIIPKSPKIQTDSDYFSFGGIEHHKQQSKSNHEFIDQEKQLNNSFIKDKKVTNSKAQKVQIFNNNYQIININQIEKKESIRSLQRQFQQILENQPQKKSVTPIKLNQSNSPIQISTSKASAYPSANNYFQRIKKPGQSTLLKKKF</sequence>
<dbReference type="AlphaFoldDB" id="A0A8S1MHK3"/>
<evidence type="ECO:0000313" key="2">
    <source>
        <dbReference type="EMBL" id="CAD8077143.1"/>
    </source>
</evidence>
<gene>
    <name evidence="2" type="ORF">PSON_ATCC_30995.1.T0350348</name>
</gene>
<dbReference type="OrthoDB" id="301222at2759"/>
<protein>
    <submittedName>
        <fullName evidence="2">Uncharacterized protein</fullName>
    </submittedName>
</protein>
<comment type="caution">
    <text evidence="2">The sequence shown here is derived from an EMBL/GenBank/DDBJ whole genome shotgun (WGS) entry which is preliminary data.</text>
</comment>
<dbReference type="EMBL" id="CAJJDN010000035">
    <property type="protein sequence ID" value="CAD8077143.1"/>
    <property type="molecule type" value="Genomic_DNA"/>
</dbReference>
<dbReference type="Proteomes" id="UP000692954">
    <property type="component" value="Unassembled WGS sequence"/>
</dbReference>
<evidence type="ECO:0000313" key="3">
    <source>
        <dbReference type="Proteomes" id="UP000692954"/>
    </source>
</evidence>
<reference evidence="2" key="1">
    <citation type="submission" date="2021-01" db="EMBL/GenBank/DDBJ databases">
        <authorList>
            <consortium name="Genoscope - CEA"/>
            <person name="William W."/>
        </authorList>
    </citation>
    <scope>NUCLEOTIDE SEQUENCE</scope>
</reference>
<keyword evidence="3" id="KW-1185">Reference proteome</keyword>
<name>A0A8S1MHK3_9CILI</name>
<proteinExistence type="predicted"/>